<sequence>MGVLGAAGVVDISPDVPCALGSSRYPGQKHLSVDARIEANVVYLLRPDGSQILVVSIDALYVDAEFVKLLGLRTGLDPSSVFVFASHTHQAPMLDRTKPKLGEVNPLHYASVVKSVSDCACKLIASNLSPVFLTIMGNRQGDHSVNRRRVIKGVARLAPFPGGPRDETIAGFRLSSESGEVIAVFWNYACHPVGFPNERAVSPHFPGVVRDLIRRRVGGSATPVLFVQGFSADTKPKVTAVPSRASDLARRILRGPLFYAMSVASYLSWTDSLASEVANSVEKLSAKETGSLVDIRTKNKYVPRSKFVRSDVGSETTRFSLLQFVGERTSSVIVGVGAEVPSSLAPFVRGLLEGSSSVLLGGCFDETYGYLQTEDMLSLGGYEVDGFLAPFSLDSVNVGAEATFRSSIAELASRVFD</sequence>
<accession>A0ABT8H4U4</accession>
<evidence type="ECO:0000313" key="2">
    <source>
        <dbReference type="Proteomes" id="UP001172702"/>
    </source>
</evidence>
<keyword evidence="2" id="KW-1185">Reference proteome</keyword>
<organism evidence="1 2">
    <name type="scientific">Dietzia maris</name>
    <dbReference type="NCBI Taxonomy" id="37915"/>
    <lineage>
        <taxon>Bacteria</taxon>
        <taxon>Bacillati</taxon>
        <taxon>Actinomycetota</taxon>
        <taxon>Actinomycetes</taxon>
        <taxon>Mycobacteriales</taxon>
        <taxon>Dietziaceae</taxon>
        <taxon>Dietzia</taxon>
    </lineage>
</organism>
<protein>
    <recommendedName>
        <fullName evidence="3">Neutral/alkaline non-lysosomal ceramidase N-terminal domain-containing protein</fullName>
    </recommendedName>
</protein>
<name>A0ABT8H4U4_9ACTN</name>
<reference evidence="1 2" key="1">
    <citation type="submission" date="2023-07" db="EMBL/GenBank/DDBJ databases">
        <title>Strategy for survival of the halotoleranting strain Dietzia MX2 from the Yakshinskoe mineral salts deposit.</title>
        <authorList>
            <person name="Kharitonova M.A."/>
            <person name="Kupriyanova-Ashina F.G."/>
            <person name="Shakirov T.R."/>
            <person name="Vafina M.S."/>
            <person name="Ilinskaya O.N."/>
        </authorList>
    </citation>
    <scope>NUCLEOTIDE SEQUENCE [LARGE SCALE GENOMIC DNA]</scope>
    <source>
        <strain evidence="1 2">MX2</strain>
    </source>
</reference>
<dbReference type="EMBL" id="JAUHTB010000025">
    <property type="protein sequence ID" value="MDN4507488.1"/>
    <property type="molecule type" value="Genomic_DNA"/>
</dbReference>
<gene>
    <name evidence="1" type="ORF">QYF62_15705</name>
</gene>
<proteinExistence type="predicted"/>
<dbReference type="Proteomes" id="UP001172702">
    <property type="component" value="Unassembled WGS sequence"/>
</dbReference>
<dbReference type="RefSeq" id="WP_301163080.1">
    <property type="nucleotide sequence ID" value="NZ_JAUHTB010000025.1"/>
</dbReference>
<evidence type="ECO:0000313" key="1">
    <source>
        <dbReference type="EMBL" id="MDN4507488.1"/>
    </source>
</evidence>
<comment type="caution">
    <text evidence="1">The sequence shown here is derived from an EMBL/GenBank/DDBJ whole genome shotgun (WGS) entry which is preliminary data.</text>
</comment>
<evidence type="ECO:0008006" key="3">
    <source>
        <dbReference type="Google" id="ProtNLM"/>
    </source>
</evidence>